<keyword evidence="2" id="KW-1185">Reference proteome</keyword>
<reference evidence="1 2" key="1">
    <citation type="submission" date="2024-11" db="EMBL/GenBank/DDBJ databases">
        <title>Adaptive evolution of stress response genes in parasites aligns with host niche diversity.</title>
        <authorList>
            <person name="Hahn C."/>
            <person name="Resl P."/>
        </authorList>
    </citation>
    <scope>NUCLEOTIDE SEQUENCE [LARGE SCALE GENOMIC DNA]</scope>
    <source>
        <strain evidence="1">EGGRZ-B1_66</strain>
        <tissue evidence="1">Body</tissue>
    </source>
</reference>
<organism evidence="1 2">
    <name type="scientific">Cichlidogyrus casuarinus</name>
    <dbReference type="NCBI Taxonomy" id="1844966"/>
    <lineage>
        <taxon>Eukaryota</taxon>
        <taxon>Metazoa</taxon>
        <taxon>Spiralia</taxon>
        <taxon>Lophotrochozoa</taxon>
        <taxon>Platyhelminthes</taxon>
        <taxon>Monogenea</taxon>
        <taxon>Monopisthocotylea</taxon>
        <taxon>Dactylogyridea</taxon>
        <taxon>Ancyrocephalidae</taxon>
        <taxon>Cichlidogyrus</taxon>
    </lineage>
</organism>
<protein>
    <submittedName>
        <fullName evidence="1">Uncharacterized protein</fullName>
    </submittedName>
</protein>
<dbReference type="EMBL" id="JBJKFK010000195">
    <property type="protein sequence ID" value="KAL3318864.1"/>
    <property type="molecule type" value="Genomic_DNA"/>
</dbReference>
<name>A0ABD2QH57_9PLAT</name>
<accession>A0ABD2QH57</accession>
<dbReference type="Proteomes" id="UP001626550">
    <property type="component" value="Unassembled WGS sequence"/>
</dbReference>
<evidence type="ECO:0000313" key="1">
    <source>
        <dbReference type="EMBL" id="KAL3318864.1"/>
    </source>
</evidence>
<comment type="caution">
    <text evidence="1">The sequence shown here is derived from an EMBL/GenBank/DDBJ whole genome shotgun (WGS) entry which is preliminary data.</text>
</comment>
<gene>
    <name evidence="1" type="ORF">Ciccas_002476</name>
</gene>
<dbReference type="AlphaFoldDB" id="A0ABD2QH57"/>
<proteinExistence type="predicted"/>
<sequence>MALTGIFFRTREKAEKGFFDMDNDKDSYEISRVSNDKLDIIETCTDKNDLQIIWHISTAIFVSHGCGYQELAYELRDAVQEEFINVEFKELRGKRSPYLDKVCHFAF</sequence>
<evidence type="ECO:0000313" key="2">
    <source>
        <dbReference type="Proteomes" id="UP001626550"/>
    </source>
</evidence>